<comment type="caution">
    <text evidence="1">The sequence shown here is derived from an EMBL/GenBank/DDBJ whole genome shotgun (WGS) entry which is preliminary data.</text>
</comment>
<gene>
    <name evidence="1" type="ORF">MPC4_110081</name>
</gene>
<sequence length="137" mass="14707">MTRPLDLQYVSDVLQTLLVQSGRPIILEDKANGASVIVPPDSAAAIDGLLPIFLSAGEALWCDATGQSFGLLLEKDLGAYFSWRVKEIGAGKFSALLLAVMEAISQATTEQGIMAAELGRVFDDAVARIQAKERRSR</sequence>
<proteinExistence type="predicted"/>
<evidence type="ECO:0000313" key="1">
    <source>
        <dbReference type="EMBL" id="VTZ48781.1"/>
    </source>
</evidence>
<dbReference type="RefSeq" id="WP_174511266.1">
    <property type="nucleotide sequence ID" value="NZ_CABFMQ020000013.1"/>
</dbReference>
<dbReference type="Proteomes" id="UP000485880">
    <property type="component" value="Unassembled WGS sequence"/>
</dbReference>
<protein>
    <submittedName>
        <fullName evidence="1">Uncharacterized protein</fullName>
    </submittedName>
</protein>
<organism evidence="1 2">
    <name type="scientific">Methylocella tundrae</name>
    <dbReference type="NCBI Taxonomy" id="227605"/>
    <lineage>
        <taxon>Bacteria</taxon>
        <taxon>Pseudomonadati</taxon>
        <taxon>Pseudomonadota</taxon>
        <taxon>Alphaproteobacteria</taxon>
        <taxon>Hyphomicrobiales</taxon>
        <taxon>Beijerinckiaceae</taxon>
        <taxon>Methylocella</taxon>
    </lineage>
</organism>
<keyword evidence="2" id="KW-1185">Reference proteome</keyword>
<name>A0A8B6M157_METTU</name>
<dbReference type="EMBL" id="CABFMQ020000013">
    <property type="protein sequence ID" value="VTZ48781.1"/>
    <property type="molecule type" value="Genomic_DNA"/>
</dbReference>
<evidence type="ECO:0000313" key="2">
    <source>
        <dbReference type="Proteomes" id="UP000485880"/>
    </source>
</evidence>
<accession>A0A8B6M157</accession>
<dbReference type="AlphaFoldDB" id="A0A8B6M157"/>
<reference evidence="1 2" key="1">
    <citation type="submission" date="2019-05" db="EMBL/GenBank/DDBJ databases">
        <authorList>
            <person name="Farhan Ul Haque M."/>
        </authorList>
    </citation>
    <scope>NUCLEOTIDE SEQUENCE [LARGE SCALE GENOMIC DNA]</scope>
    <source>
        <strain evidence="1">2</strain>
    </source>
</reference>